<proteinExistence type="predicted"/>
<gene>
    <name evidence="2" type="ORF">HS088_TW10G00370</name>
</gene>
<dbReference type="SUPFAM" id="SSF81383">
    <property type="entry name" value="F-box domain"/>
    <property type="match status" value="1"/>
</dbReference>
<keyword evidence="3" id="KW-1185">Reference proteome</keyword>
<sequence length="372" mass="41631">MSTSGSGASSSSSATRGGNGGARRPRPGWDIEIWPEDFVETIIVSIAIAVAERGTRLAAAQEIANLFMVSSTWRAASQSELLWERLVRVVWGKTMRVRPTWREEYIYNHRIARNFRTGRARHYELRFDHSDIRNLFDGTTCRCVALTDTYLACGFLDGAVRVFDVASRQEIRTFRPLERDFRIGAFAASISGIILTGHKIVFSTLDGDIHAAMINEETPVRRIRMGEYVRDGSCASFAGNERFWVGMYAGMPNRSFCVWDAATEEILFFGGNFMDHYAGTSGLNMVTDWAEFLARVRVNSEGIACACTHSRVAVFDMRHDALQLVNEMRQDIVVGSFDANEEACVAVEGFGLGRVSRVPNLQDIYRFQGLEG</sequence>
<organism evidence="2 3">
    <name type="scientific">Tripterygium wilfordii</name>
    <name type="common">Thunder God vine</name>
    <dbReference type="NCBI Taxonomy" id="458696"/>
    <lineage>
        <taxon>Eukaryota</taxon>
        <taxon>Viridiplantae</taxon>
        <taxon>Streptophyta</taxon>
        <taxon>Embryophyta</taxon>
        <taxon>Tracheophyta</taxon>
        <taxon>Spermatophyta</taxon>
        <taxon>Magnoliopsida</taxon>
        <taxon>eudicotyledons</taxon>
        <taxon>Gunneridae</taxon>
        <taxon>Pentapetalae</taxon>
        <taxon>rosids</taxon>
        <taxon>fabids</taxon>
        <taxon>Celastrales</taxon>
        <taxon>Celastraceae</taxon>
        <taxon>Tripterygium</taxon>
    </lineage>
</organism>
<evidence type="ECO:0000313" key="2">
    <source>
        <dbReference type="EMBL" id="KAF5741373.1"/>
    </source>
</evidence>
<evidence type="ECO:0000313" key="3">
    <source>
        <dbReference type="Proteomes" id="UP000593562"/>
    </source>
</evidence>
<feature type="region of interest" description="Disordered" evidence="1">
    <location>
        <begin position="1"/>
        <end position="28"/>
    </location>
</feature>
<dbReference type="EMBL" id="JAAARO010000010">
    <property type="protein sequence ID" value="KAF5741373.1"/>
    <property type="molecule type" value="Genomic_DNA"/>
</dbReference>
<dbReference type="InterPro" id="IPR036322">
    <property type="entry name" value="WD40_repeat_dom_sf"/>
</dbReference>
<reference evidence="2 3" key="1">
    <citation type="journal article" date="2020" name="Nat. Commun.">
        <title>Genome of Tripterygium wilfordii and identification of cytochrome P450 involved in triptolide biosynthesis.</title>
        <authorList>
            <person name="Tu L."/>
            <person name="Su P."/>
            <person name="Zhang Z."/>
            <person name="Gao L."/>
            <person name="Wang J."/>
            <person name="Hu T."/>
            <person name="Zhou J."/>
            <person name="Zhang Y."/>
            <person name="Zhao Y."/>
            <person name="Liu Y."/>
            <person name="Song Y."/>
            <person name="Tong Y."/>
            <person name="Lu Y."/>
            <person name="Yang J."/>
            <person name="Xu C."/>
            <person name="Jia M."/>
            <person name="Peters R.J."/>
            <person name="Huang L."/>
            <person name="Gao W."/>
        </authorList>
    </citation>
    <scope>NUCLEOTIDE SEQUENCE [LARGE SCALE GENOMIC DNA]</scope>
    <source>
        <strain evidence="3">cv. XIE 37</strain>
        <tissue evidence="2">Leaf</tissue>
    </source>
</reference>
<dbReference type="InterPro" id="IPR015943">
    <property type="entry name" value="WD40/YVTN_repeat-like_dom_sf"/>
</dbReference>
<comment type="caution">
    <text evidence="2">The sequence shown here is derived from an EMBL/GenBank/DDBJ whole genome shotgun (WGS) entry which is preliminary data.</text>
</comment>
<dbReference type="InterPro" id="IPR036047">
    <property type="entry name" value="F-box-like_dom_sf"/>
</dbReference>
<dbReference type="InParanoid" id="A0A7J7D4X9"/>
<dbReference type="SUPFAM" id="SSF50978">
    <property type="entry name" value="WD40 repeat-like"/>
    <property type="match status" value="1"/>
</dbReference>
<dbReference type="PANTHER" id="PTHR19855:SF31">
    <property type="entry name" value="TRANSCRIPTIONAL REGULATOR STERILE APETALA"/>
    <property type="match status" value="1"/>
</dbReference>
<protein>
    <submittedName>
        <fullName evidence="2">Transcriptional regulator STERILE APETALA</fullName>
    </submittedName>
</protein>
<dbReference type="Proteomes" id="UP000593562">
    <property type="component" value="Unassembled WGS sequence"/>
</dbReference>
<accession>A0A7J7D4X9</accession>
<name>A0A7J7D4X9_TRIWF</name>
<dbReference type="FunCoup" id="A0A7J7D4X9">
    <property type="interactions" value="2"/>
</dbReference>
<feature type="compositionally biased region" description="Low complexity" evidence="1">
    <location>
        <begin position="1"/>
        <end position="16"/>
    </location>
</feature>
<dbReference type="AlphaFoldDB" id="A0A7J7D4X9"/>
<dbReference type="PANTHER" id="PTHR19855">
    <property type="entry name" value="WD40 REPEAT PROTEIN 12, 37"/>
    <property type="match status" value="1"/>
</dbReference>
<evidence type="ECO:0000256" key="1">
    <source>
        <dbReference type="SAM" id="MobiDB-lite"/>
    </source>
</evidence>
<dbReference type="Gene3D" id="2.130.10.10">
    <property type="entry name" value="YVTN repeat-like/Quinoprotein amine dehydrogenase"/>
    <property type="match status" value="1"/>
</dbReference>
<dbReference type="Gene3D" id="1.20.1280.50">
    <property type="match status" value="1"/>
</dbReference>